<dbReference type="AlphaFoldDB" id="A0A2S4UHC2"/>
<reference evidence="3 4" key="1">
    <citation type="submission" date="2017-12" db="EMBL/GenBank/DDBJ databases">
        <title>Gene loss provides genomic basis for host adaptation in cereal stripe rust fungi.</title>
        <authorList>
            <person name="Xia C."/>
        </authorList>
    </citation>
    <scope>NUCLEOTIDE SEQUENCE [LARGE SCALE GENOMIC DNA]</scope>
    <source>
        <strain evidence="3 4">93TX-2</strain>
    </source>
</reference>
<feature type="domain" description="Fungal-type protein kinase" evidence="2">
    <location>
        <begin position="230"/>
        <end position="598"/>
    </location>
</feature>
<organism evidence="3 4">
    <name type="scientific">Puccinia striiformis</name>
    <dbReference type="NCBI Taxonomy" id="27350"/>
    <lineage>
        <taxon>Eukaryota</taxon>
        <taxon>Fungi</taxon>
        <taxon>Dikarya</taxon>
        <taxon>Basidiomycota</taxon>
        <taxon>Pucciniomycotina</taxon>
        <taxon>Pucciniomycetes</taxon>
        <taxon>Pucciniales</taxon>
        <taxon>Pucciniaceae</taxon>
        <taxon>Puccinia</taxon>
    </lineage>
</organism>
<dbReference type="PANTHER" id="PTHR38248">
    <property type="entry name" value="FUNK1 6"/>
    <property type="match status" value="1"/>
</dbReference>
<dbReference type="VEuPathDB" id="FungiDB:PSHT_15008"/>
<evidence type="ECO:0000313" key="3">
    <source>
        <dbReference type="EMBL" id="POV96669.1"/>
    </source>
</evidence>
<dbReference type="PANTHER" id="PTHR38248:SF2">
    <property type="entry name" value="FUNK1 11"/>
    <property type="match status" value="1"/>
</dbReference>
<reference evidence="4" key="3">
    <citation type="journal article" date="2018" name="Mol. Plant Microbe Interact.">
        <title>Genome sequence resources for the wheat stripe rust pathogen (Puccinia striiformis f. sp. tritici) and the barley stripe rust pathogen (Puccinia striiformis f. sp. hordei).</title>
        <authorList>
            <person name="Xia C."/>
            <person name="Wang M."/>
            <person name="Yin C."/>
            <person name="Cornejo O.E."/>
            <person name="Hulbert S.H."/>
            <person name="Chen X."/>
        </authorList>
    </citation>
    <scope>NUCLEOTIDE SEQUENCE [LARGE SCALE GENOMIC DNA]</scope>
    <source>
        <strain evidence="4">93TX-2</strain>
    </source>
</reference>
<dbReference type="InterPro" id="IPR011009">
    <property type="entry name" value="Kinase-like_dom_sf"/>
</dbReference>
<comment type="caution">
    <text evidence="3">The sequence shown here is derived from an EMBL/GenBank/DDBJ whole genome shotgun (WGS) entry which is preliminary data.</text>
</comment>
<evidence type="ECO:0000259" key="2">
    <source>
        <dbReference type="Pfam" id="PF17667"/>
    </source>
</evidence>
<dbReference type="SUPFAM" id="SSF56112">
    <property type="entry name" value="Protein kinase-like (PK-like)"/>
    <property type="match status" value="1"/>
</dbReference>
<dbReference type="Proteomes" id="UP000238274">
    <property type="component" value="Unassembled WGS sequence"/>
</dbReference>
<protein>
    <recommendedName>
        <fullName evidence="2">Fungal-type protein kinase domain-containing protein</fullName>
    </recommendedName>
</protein>
<reference evidence="4" key="2">
    <citation type="journal article" date="2018" name="BMC Genomics">
        <title>Genomic insights into host adaptation between the wheat stripe rust pathogen (Puccinia striiformis f. sp. tritici) and the barley stripe rust pathogen (Puccinia striiformis f. sp. hordei).</title>
        <authorList>
            <person name="Xia C."/>
            <person name="Wang M."/>
            <person name="Yin C."/>
            <person name="Cornejo O.E."/>
            <person name="Hulbert S.H."/>
            <person name="Chen X."/>
        </authorList>
    </citation>
    <scope>NUCLEOTIDE SEQUENCE [LARGE SCALE GENOMIC DNA]</scope>
    <source>
        <strain evidence="4">93TX-2</strain>
    </source>
</reference>
<feature type="region of interest" description="Disordered" evidence="1">
    <location>
        <begin position="95"/>
        <end position="125"/>
    </location>
</feature>
<proteinExistence type="predicted"/>
<dbReference type="Pfam" id="PF17667">
    <property type="entry name" value="Pkinase_fungal"/>
    <property type="match status" value="1"/>
</dbReference>
<dbReference type="InterPro" id="IPR040976">
    <property type="entry name" value="Pkinase_fungal"/>
</dbReference>
<feature type="compositionally biased region" description="Polar residues" evidence="1">
    <location>
        <begin position="113"/>
        <end position="125"/>
    </location>
</feature>
<evidence type="ECO:0000313" key="4">
    <source>
        <dbReference type="Proteomes" id="UP000238274"/>
    </source>
</evidence>
<accession>A0A2S4UHC2</accession>
<keyword evidence="4" id="KW-1185">Reference proteome</keyword>
<dbReference type="EMBL" id="PKSM01000361">
    <property type="protein sequence ID" value="POV96669.1"/>
    <property type="molecule type" value="Genomic_DNA"/>
</dbReference>
<dbReference type="OrthoDB" id="5584477at2759"/>
<sequence length="717" mass="82894">MAQESEPASICEALRSFLTNLRIETAEAFFAGDEKKIKKRLLQLGPEVLDSDEDWRRRVLALFHTDQLETFRLFIETIFANEATSDEEMLSLIPEIPTEPSTPTPVTSPTPLRTGTTSGHINPSTKLTDCLPTLRRELNELLYTEVPGLMEHFLDARHIDPTHRKRSYKDFIEKKGKEILPHTKQHSMMKYISSFAERLTNQQRPEIPMSRIWRTQPNTRLEGVEGTRRVDGAIMSKVNTNEETYHIRDVLVPFELKKDKEEVNKAVICLGRYVCEVFKAQPTRRFVVGVTVFETSIQIWQFDRSGAIGSEPFDFKSKEPNIEKFLDLMLCFFTCNQKLLGFDPTFLEAHDLPTVIRIQTRDDQEFEIDPKPVFRASGITGRGTTCWKAHLSGDKSQEFLIKDSWQPEHRRKEGDMLRIVTEKNVHHVARYHYHENVFVDGEDVDIKSHVRRGLDFQNCTKVTNREKSEDLNPPNRFINRFHRRLILKDVGEPIWEVGSPLRLLEAIEGCIIGHQGLYEAGYLHRDISINNLMAVDRHYRSFLIDLDVAIPNSASKDDVSHARTGTKVFMSVGLLRGVNPHTYADDIESFFWVLVWICIHHPKDQRKDVSRFALWNQQGPWELAGIKNEFLLFPQRLVESFTAQYCEEPLRDCVTRLAELLHGHVTCEEQYAELYQAVLKIIQQAQEKLRTGGELSPSFKHCIHLTVPGEIHLLRPY</sequence>
<evidence type="ECO:0000256" key="1">
    <source>
        <dbReference type="SAM" id="MobiDB-lite"/>
    </source>
</evidence>
<gene>
    <name evidence="3" type="ORF">PSHT_15008</name>
</gene>
<dbReference type="Gene3D" id="1.10.510.10">
    <property type="entry name" value="Transferase(Phosphotransferase) domain 1"/>
    <property type="match status" value="1"/>
</dbReference>
<dbReference type="VEuPathDB" id="FungiDB:PSTT_02574"/>
<name>A0A2S4UHC2_9BASI</name>